<feature type="domain" description="Thiamine pyrophosphate enzyme TPP-binding" evidence="14">
    <location>
        <begin position="402"/>
        <end position="547"/>
    </location>
</feature>
<dbReference type="GO" id="GO:0000287">
    <property type="term" value="F:magnesium ion binding"/>
    <property type="evidence" value="ECO:0007669"/>
    <property type="project" value="InterPro"/>
</dbReference>
<keyword evidence="8 11" id="KW-0460">Magnesium</keyword>
<dbReference type="GO" id="GO:0004737">
    <property type="term" value="F:pyruvate decarboxylase activity"/>
    <property type="evidence" value="ECO:0007669"/>
    <property type="project" value="TreeGrafter"/>
</dbReference>
<organism evidence="16 17">
    <name type="scientific">Agromyces mariniharenae</name>
    <dbReference type="NCBI Taxonomy" id="2604423"/>
    <lineage>
        <taxon>Bacteria</taxon>
        <taxon>Bacillati</taxon>
        <taxon>Actinomycetota</taxon>
        <taxon>Actinomycetes</taxon>
        <taxon>Micrococcales</taxon>
        <taxon>Microbacteriaceae</taxon>
        <taxon>Agromyces</taxon>
    </lineage>
</organism>
<keyword evidence="10" id="KW-0456">Lyase</keyword>
<evidence type="ECO:0000259" key="13">
    <source>
        <dbReference type="Pfam" id="PF00205"/>
    </source>
</evidence>
<evidence type="ECO:0000259" key="14">
    <source>
        <dbReference type="Pfam" id="PF02775"/>
    </source>
</evidence>
<evidence type="ECO:0000256" key="6">
    <source>
        <dbReference type="ARBA" id="ARBA00022723"/>
    </source>
</evidence>
<dbReference type="GO" id="GO:0005829">
    <property type="term" value="C:cytosol"/>
    <property type="evidence" value="ECO:0007669"/>
    <property type="project" value="TreeGrafter"/>
</dbReference>
<evidence type="ECO:0000256" key="8">
    <source>
        <dbReference type="ARBA" id="ARBA00022842"/>
    </source>
</evidence>
<comment type="caution">
    <text evidence="16">The sequence shown here is derived from an EMBL/GenBank/DDBJ whole genome shotgun (WGS) entry which is preliminary data.</text>
</comment>
<dbReference type="InterPro" id="IPR029061">
    <property type="entry name" value="THDP-binding"/>
</dbReference>
<comment type="cofactor">
    <cofactor evidence="11">
        <name>Mg(2+)</name>
        <dbReference type="ChEBI" id="CHEBI:18420"/>
    </cofactor>
    <text evidence="11">Binds 1 Mg(2+) per subunit.</text>
</comment>
<name>A0A5S4V188_9MICO</name>
<sequence>MEGYTIADYLLDRLSELGVRHLFGVPGDFTLGFLDHVEAHEGIEWVGCANELNAGYAADGYARMHGLGALSTTFGVGELSAVNAVAGSYAEHVPVVHVVGAPTTAVQSAGRATHHTLGDGDFGHFARMAAEVTATQAVLTATDAASQIDRALVEVRDRRLPGYLMLPADVAETPAAPPTAPLEPHPPVTDPAALQAFRAALVERMSKAERIAVLADILVHRLDCEPHLHRLLDTGVPHATLLWGRRVVDESALGYLGSYLGEASDPEVRDGIESADLLVMSGVQFTDLTSGFFSQRIDPERTVEIRGEATRIGGTSYQPLAMGDALDAVTEAVVAAADSLRLAGADSGPFAGSTTDAATAAGGADTVVVAERAPAASDALGQEQLWHEVAASIRTGDVVLCDVGTAYYGMANHRLPHGVTFVGQPLWAAIGFTLPALLGAALARPDLRPVLLIGDGAAQLTIAELGTLLRHRIPAIVVVVDNDGYTIERVIHGPTAAYNDIAQWDWTALVSAFGRSIPAVGVRAETVGELRDALESARTRDGLTLVQAVVPRDDVPPTLDALGKVAAAANRRTE</sequence>
<dbReference type="InterPro" id="IPR012110">
    <property type="entry name" value="PDC/IPDC-like"/>
</dbReference>
<dbReference type="Pfam" id="PF02775">
    <property type="entry name" value="TPP_enzyme_C"/>
    <property type="match status" value="1"/>
</dbReference>
<evidence type="ECO:0000256" key="11">
    <source>
        <dbReference type="PIRSR" id="PIRSR036565-2"/>
    </source>
</evidence>
<evidence type="ECO:0000256" key="3">
    <source>
        <dbReference type="ARBA" id="ARBA00002938"/>
    </source>
</evidence>
<evidence type="ECO:0000259" key="15">
    <source>
        <dbReference type="Pfam" id="PF02776"/>
    </source>
</evidence>
<dbReference type="GO" id="GO:0000949">
    <property type="term" value="P:aromatic amino acid family catabolic process to alcohol via Ehrlich pathway"/>
    <property type="evidence" value="ECO:0007669"/>
    <property type="project" value="TreeGrafter"/>
</dbReference>
<dbReference type="FunFam" id="3.40.50.970:FF:000024">
    <property type="entry name" value="Pyruvate decarboxylase isozyme"/>
    <property type="match status" value="1"/>
</dbReference>
<dbReference type="EMBL" id="VSSB01000001">
    <property type="protein sequence ID" value="TYL52954.1"/>
    <property type="molecule type" value="Genomic_DNA"/>
</dbReference>
<dbReference type="PANTHER" id="PTHR43452">
    <property type="entry name" value="PYRUVATE DECARBOXYLASE"/>
    <property type="match status" value="1"/>
</dbReference>
<keyword evidence="6 11" id="KW-0479">Metal-binding</keyword>
<comment type="cofactor">
    <cofactor evidence="1">
        <name>a metal cation</name>
        <dbReference type="ChEBI" id="CHEBI:25213"/>
    </cofactor>
</comment>
<keyword evidence="7" id="KW-0210">Decarboxylase</keyword>
<evidence type="ECO:0000256" key="2">
    <source>
        <dbReference type="ARBA" id="ARBA00001964"/>
    </source>
</evidence>
<evidence type="ECO:0000256" key="7">
    <source>
        <dbReference type="ARBA" id="ARBA00022793"/>
    </source>
</evidence>
<dbReference type="InterPro" id="IPR000399">
    <property type="entry name" value="TPP-bd_CS"/>
</dbReference>
<dbReference type="Gene3D" id="3.40.50.970">
    <property type="match status" value="2"/>
</dbReference>
<evidence type="ECO:0000256" key="4">
    <source>
        <dbReference type="ARBA" id="ARBA00007812"/>
    </source>
</evidence>
<comment type="function">
    <text evidence="3">Decarboxylates branched-chain and aromatic alpha-keto acids to aldehydes.</text>
</comment>
<dbReference type="CDD" id="cd02005">
    <property type="entry name" value="TPP_PDC_IPDC"/>
    <property type="match status" value="1"/>
</dbReference>
<protein>
    <recommendedName>
        <fullName evidence="5">Alpha-keto-acid decarboxylase</fullName>
    </recommendedName>
</protein>
<dbReference type="InterPro" id="IPR029035">
    <property type="entry name" value="DHS-like_NAD/FAD-binding_dom"/>
</dbReference>
<dbReference type="InterPro" id="IPR047213">
    <property type="entry name" value="TPP_PYR_PDC_IPDC-like"/>
</dbReference>
<dbReference type="InterPro" id="IPR012000">
    <property type="entry name" value="Thiamin_PyroP_enz_cen_dom"/>
</dbReference>
<dbReference type="PROSITE" id="PS00187">
    <property type="entry name" value="TPP_ENZYMES"/>
    <property type="match status" value="1"/>
</dbReference>
<feature type="binding site" evidence="11">
    <location>
        <position position="484"/>
    </location>
    <ligand>
        <name>Mg(2+)</name>
        <dbReference type="ChEBI" id="CHEBI:18420"/>
    </ligand>
</feature>
<dbReference type="AlphaFoldDB" id="A0A5S4V188"/>
<dbReference type="Gene3D" id="3.40.50.1220">
    <property type="entry name" value="TPP-binding domain"/>
    <property type="match status" value="1"/>
</dbReference>
<feature type="domain" description="Thiamine pyrophosphate enzyme N-terminal TPP-binding" evidence="15">
    <location>
        <begin position="5"/>
        <end position="114"/>
    </location>
</feature>
<dbReference type="InterPro" id="IPR012001">
    <property type="entry name" value="Thiamin_PyroP_enz_TPP-bd_dom"/>
</dbReference>
<dbReference type="InterPro" id="IPR047214">
    <property type="entry name" value="TPP_PDC_IPDC"/>
</dbReference>
<dbReference type="FunFam" id="3.40.50.970:FF:000019">
    <property type="entry name" value="Pyruvate decarboxylase isozyme"/>
    <property type="match status" value="1"/>
</dbReference>
<evidence type="ECO:0000256" key="9">
    <source>
        <dbReference type="ARBA" id="ARBA00023052"/>
    </source>
</evidence>
<dbReference type="SUPFAM" id="SSF52467">
    <property type="entry name" value="DHS-like NAD/FAD-binding domain"/>
    <property type="match status" value="1"/>
</dbReference>
<dbReference type="SUPFAM" id="SSF52518">
    <property type="entry name" value="Thiamin diphosphate-binding fold (THDP-binding)"/>
    <property type="match status" value="2"/>
</dbReference>
<dbReference type="InterPro" id="IPR011766">
    <property type="entry name" value="TPP_enzyme_TPP-bd"/>
</dbReference>
<evidence type="ECO:0000256" key="5">
    <source>
        <dbReference type="ARBA" id="ARBA00020054"/>
    </source>
</evidence>
<dbReference type="PANTHER" id="PTHR43452:SF30">
    <property type="entry name" value="PYRUVATE DECARBOXYLASE ISOZYME 1-RELATED"/>
    <property type="match status" value="1"/>
</dbReference>
<comment type="similarity">
    <text evidence="4 12">Belongs to the TPP enzyme family.</text>
</comment>
<evidence type="ECO:0000313" key="16">
    <source>
        <dbReference type="EMBL" id="TYL52954.1"/>
    </source>
</evidence>
<proteinExistence type="inferred from homology"/>
<dbReference type="Proteomes" id="UP000325243">
    <property type="component" value="Unassembled WGS sequence"/>
</dbReference>
<dbReference type="PIRSF" id="PIRSF036565">
    <property type="entry name" value="Pyruvt_ip_decrb"/>
    <property type="match status" value="1"/>
</dbReference>
<evidence type="ECO:0000313" key="17">
    <source>
        <dbReference type="Proteomes" id="UP000325243"/>
    </source>
</evidence>
<evidence type="ECO:0000256" key="12">
    <source>
        <dbReference type="RuleBase" id="RU362132"/>
    </source>
</evidence>
<feature type="domain" description="Thiamine pyrophosphate enzyme central" evidence="13">
    <location>
        <begin position="200"/>
        <end position="316"/>
    </location>
</feature>
<dbReference type="GO" id="GO:0030976">
    <property type="term" value="F:thiamine pyrophosphate binding"/>
    <property type="evidence" value="ECO:0007669"/>
    <property type="project" value="InterPro"/>
</dbReference>
<gene>
    <name evidence="16" type="ORF">FYC51_04290</name>
</gene>
<dbReference type="Pfam" id="PF00205">
    <property type="entry name" value="TPP_enzyme_M"/>
    <property type="match status" value="1"/>
</dbReference>
<dbReference type="RefSeq" id="WP_148732417.1">
    <property type="nucleotide sequence ID" value="NZ_VSSB01000001.1"/>
</dbReference>
<accession>A0A5S4V188</accession>
<reference evidence="16 17" key="1">
    <citation type="submission" date="2019-08" db="EMBL/GenBank/DDBJ databases">
        <authorList>
            <person name="Hu J."/>
        </authorList>
    </citation>
    <scope>NUCLEOTIDE SEQUENCE [LARGE SCALE GENOMIC DNA]</scope>
    <source>
        <strain evidence="16 17">NEAU-184</strain>
    </source>
</reference>
<dbReference type="CDD" id="cd07038">
    <property type="entry name" value="TPP_PYR_PDC_IPDC_like"/>
    <property type="match status" value="1"/>
</dbReference>
<evidence type="ECO:0000256" key="1">
    <source>
        <dbReference type="ARBA" id="ARBA00001920"/>
    </source>
</evidence>
<evidence type="ECO:0000256" key="10">
    <source>
        <dbReference type="ARBA" id="ARBA00023239"/>
    </source>
</evidence>
<comment type="cofactor">
    <cofactor evidence="2">
        <name>thiamine diphosphate</name>
        <dbReference type="ChEBI" id="CHEBI:58937"/>
    </cofactor>
</comment>
<feature type="binding site" evidence="11">
    <location>
        <position position="482"/>
    </location>
    <ligand>
        <name>Mg(2+)</name>
        <dbReference type="ChEBI" id="CHEBI:18420"/>
    </ligand>
</feature>
<keyword evidence="17" id="KW-1185">Reference proteome</keyword>
<dbReference type="Pfam" id="PF02776">
    <property type="entry name" value="TPP_enzyme_N"/>
    <property type="match status" value="1"/>
</dbReference>
<keyword evidence="9 12" id="KW-0786">Thiamine pyrophosphate</keyword>
<feature type="binding site" evidence="11">
    <location>
        <position position="455"/>
    </location>
    <ligand>
        <name>Mg(2+)</name>
        <dbReference type="ChEBI" id="CHEBI:18420"/>
    </ligand>
</feature>